<keyword evidence="1 4" id="KW-0808">Transferase</keyword>
<gene>
    <name evidence="4" type="ORF">EH31_08235</name>
</gene>
<sequence length="188" mass="20473">MSVSPVDRPHADRIAVREAGVADAERLSLVSDATFLETFAHEIPGEAMLAHCREKHAPEYLSGLLGNGARAWLAEIEGTPIGYALLIPSPELDAVVEGDVELKKIYVLSRFQGTGTAQRLMAEAVSAAQGNKRLLLGVKDDNHRAISFYKSQGFEIIGTRQFNVGGQLYDDFVFARDLTRTVIGETTT</sequence>
<keyword evidence="5" id="KW-1185">Reference proteome</keyword>
<evidence type="ECO:0000313" key="4">
    <source>
        <dbReference type="EMBL" id="KEO90071.1"/>
    </source>
</evidence>
<comment type="caution">
    <text evidence="4">The sequence shown here is derived from an EMBL/GenBank/DDBJ whole genome shotgun (WGS) entry which is preliminary data.</text>
</comment>
<dbReference type="InterPro" id="IPR000182">
    <property type="entry name" value="GNAT_dom"/>
</dbReference>
<reference evidence="4 5" key="1">
    <citation type="submission" date="2014-04" db="EMBL/GenBank/DDBJ databases">
        <title>A comprehensive comparison of genomes of Erythrobacter spp. strains.</title>
        <authorList>
            <person name="Zheng Q."/>
        </authorList>
    </citation>
    <scope>NUCLEOTIDE SEQUENCE [LARGE SCALE GENOMIC DNA]</scope>
    <source>
        <strain evidence="4 5">DSM 6997</strain>
    </source>
</reference>
<dbReference type="GO" id="GO:0016747">
    <property type="term" value="F:acyltransferase activity, transferring groups other than amino-acyl groups"/>
    <property type="evidence" value="ECO:0007669"/>
    <property type="project" value="InterPro"/>
</dbReference>
<accession>A0A074M5T2</accession>
<dbReference type="RefSeq" id="WP_051699055.1">
    <property type="nucleotide sequence ID" value="NZ_JMIW01000003.1"/>
</dbReference>
<dbReference type="EMBL" id="JMIW01000003">
    <property type="protein sequence ID" value="KEO90071.1"/>
    <property type="molecule type" value="Genomic_DNA"/>
</dbReference>
<proteinExistence type="predicted"/>
<dbReference type="PROSITE" id="PS51186">
    <property type="entry name" value="GNAT"/>
    <property type="match status" value="1"/>
</dbReference>
<dbReference type="PANTHER" id="PTHR43877:SF1">
    <property type="entry name" value="ACETYLTRANSFERASE"/>
    <property type="match status" value="1"/>
</dbReference>
<dbReference type="Gene3D" id="3.40.630.30">
    <property type="match status" value="1"/>
</dbReference>
<feature type="domain" description="N-acetyltransferase" evidence="3">
    <location>
        <begin position="14"/>
        <end position="179"/>
    </location>
</feature>
<keyword evidence="2" id="KW-0012">Acyltransferase</keyword>
<evidence type="ECO:0000313" key="5">
    <source>
        <dbReference type="Proteomes" id="UP000027647"/>
    </source>
</evidence>
<dbReference type="SUPFAM" id="SSF55729">
    <property type="entry name" value="Acyl-CoA N-acyltransferases (Nat)"/>
    <property type="match status" value="1"/>
</dbReference>
<dbReference type="OrthoDB" id="143110at2"/>
<dbReference type="PANTHER" id="PTHR43877">
    <property type="entry name" value="AMINOALKYLPHOSPHONATE N-ACETYLTRANSFERASE-RELATED-RELATED"/>
    <property type="match status" value="1"/>
</dbReference>
<dbReference type="STRING" id="1044.EH31_08235"/>
<dbReference type="Pfam" id="PF00583">
    <property type="entry name" value="Acetyltransf_1"/>
    <property type="match status" value="1"/>
</dbReference>
<evidence type="ECO:0000256" key="2">
    <source>
        <dbReference type="ARBA" id="ARBA00023315"/>
    </source>
</evidence>
<dbReference type="InterPro" id="IPR016181">
    <property type="entry name" value="Acyl_CoA_acyltransferase"/>
</dbReference>
<dbReference type="AlphaFoldDB" id="A0A074M5T2"/>
<protein>
    <submittedName>
        <fullName evidence="4">GCN5 family acetyltransferase</fullName>
    </submittedName>
</protein>
<organism evidence="4 5">
    <name type="scientific">Erythrobacter longus</name>
    <dbReference type="NCBI Taxonomy" id="1044"/>
    <lineage>
        <taxon>Bacteria</taxon>
        <taxon>Pseudomonadati</taxon>
        <taxon>Pseudomonadota</taxon>
        <taxon>Alphaproteobacteria</taxon>
        <taxon>Sphingomonadales</taxon>
        <taxon>Erythrobacteraceae</taxon>
        <taxon>Erythrobacter/Porphyrobacter group</taxon>
        <taxon>Erythrobacter</taxon>
    </lineage>
</organism>
<dbReference type="eggNOG" id="COG0456">
    <property type="taxonomic scope" value="Bacteria"/>
</dbReference>
<dbReference type="Proteomes" id="UP000027647">
    <property type="component" value="Unassembled WGS sequence"/>
</dbReference>
<evidence type="ECO:0000256" key="1">
    <source>
        <dbReference type="ARBA" id="ARBA00022679"/>
    </source>
</evidence>
<dbReference type="CDD" id="cd04301">
    <property type="entry name" value="NAT_SF"/>
    <property type="match status" value="1"/>
</dbReference>
<name>A0A074M5T2_ERYLO</name>
<dbReference type="InterPro" id="IPR050832">
    <property type="entry name" value="Bact_Acetyltransf"/>
</dbReference>
<evidence type="ECO:0000259" key="3">
    <source>
        <dbReference type="PROSITE" id="PS51186"/>
    </source>
</evidence>